<feature type="transmembrane region" description="Helical" evidence="2">
    <location>
        <begin position="6"/>
        <end position="27"/>
    </location>
</feature>
<feature type="domain" description="Carboxylesterase type B" evidence="3">
    <location>
        <begin position="38"/>
        <end position="152"/>
    </location>
</feature>
<keyword evidence="2" id="KW-0472">Membrane</keyword>
<evidence type="ECO:0000256" key="1">
    <source>
        <dbReference type="ARBA" id="ARBA00005964"/>
    </source>
</evidence>
<proteinExistence type="inferred from homology"/>
<keyword evidence="2" id="KW-0812">Transmembrane</keyword>
<dbReference type="Gene3D" id="3.40.50.1820">
    <property type="entry name" value="alpha/beta hydrolase"/>
    <property type="match status" value="1"/>
</dbReference>
<comment type="similarity">
    <text evidence="1">Belongs to the type-B carboxylesterase/lipase family.</text>
</comment>
<dbReference type="PANTHER" id="PTHR43903">
    <property type="entry name" value="NEUROLIGIN"/>
    <property type="match status" value="1"/>
</dbReference>
<dbReference type="OrthoDB" id="3200163at2759"/>
<accession>A0A0L8G3I5</accession>
<reference evidence="4" key="1">
    <citation type="submission" date="2015-07" db="EMBL/GenBank/DDBJ databases">
        <title>MeaNS - Measles Nucleotide Surveillance Program.</title>
        <authorList>
            <person name="Tran T."/>
            <person name="Druce J."/>
        </authorList>
    </citation>
    <scope>NUCLEOTIDE SEQUENCE</scope>
    <source>
        <strain evidence="4">UCB-OBI-ISO-001</strain>
        <tissue evidence="4">Gonad</tissue>
    </source>
</reference>
<protein>
    <recommendedName>
        <fullName evidence="3">Carboxylesterase type B domain-containing protein</fullName>
    </recommendedName>
</protein>
<dbReference type="SUPFAM" id="SSF53474">
    <property type="entry name" value="alpha/beta-Hydrolases"/>
    <property type="match status" value="1"/>
</dbReference>
<dbReference type="EMBL" id="KQ424178">
    <property type="protein sequence ID" value="KOF71419.1"/>
    <property type="molecule type" value="Genomic_DNA"/>
</dbReference>
<dbReference type="InterPro" id="IPR029058">
    <property type="entry name" value="AB_hydrolase_fold"/>
</dbReference>
<dbReference type="AlphaFoldDB" id="A0A0L8G3I5"/>
<sequence length="189" mass="21483">MGGSLTSPFIGSACVSILLVVLVLNIGECVVYMRTLSDRVVTTRYGTVRGVMVEFPNRHLKPVDAYLGLPYASLLRGNLRFMPPTSPMEKWTGTRVVLDMSPVCPQKVPDLNDLKGKVPESRYEHYKRIAPLLSKQLEDCLSLNLYVPRQGKSEVLKEKKSHTHTHAKKNNKTKRKCINNVSLYYCYYY</sequence>
<keyword evidence="2" id="KW-1133">Transmembrane helix</keyword>
<dbReference type="InterPro" id="IPR051093">
    <property type="entry name" value="Neuroligin/BSAL"/>
</dbReference>
<name>A0A0L8G3I5_OCTBM</name>
<organism evidence="4">
    <name type="scientific">Octopus bimaculoides</name>
    <name type="common">California two-spotted octopus</name>
    <dbReference type="NCBI Taxonomy" id="37653"/>
    <lineage>
        <taxon>Eukaryota</taxon>
        <taxon>Metazoa</taxon>
        <taxon>Spiralia</taxon>
        <taxon>Lophotrochozoa</taxon>
        <taxon>Mollusca</taxon>
        <taxon>Cephalopoda</taxon>
        <taxon>Coleoidea</taxon>
        <taxon>Octopodiformes</taxon>
        <taxon>Octopoda</taxon>
        <taxon>Incirrata</taxon>
        <taxon>Octopodidae</taxon>
        <taxon>Octopus</taxon>
    </lineage>
</organism>
<evidence type="ECO:0000259" key="3">
    <source>
        <dbReference type="Pfam" id="PF00135"/>
    </source>
</evidence>
<dbReference type="STRING" id="37653.A0A0L8G3I5"/>
<dbReference type="Pfam" id="PF00135">
    <property type="entry name" value="COesterase"/>
    <property type="match status" value="1"/>
</dbReference>
<gene>
    <name evidence="4" type="ORF">OCBIM_22001093mg</name>
</gene>
<evidence type="ECO:0000313" key="4">
    <source>
        <dbReference type="EMBL" id="KOF71419.1"/>
    </source>
</evidence>
<evidence type="ECO:0000256" key="2">
    <source>
        <dbReference type="SAM" id="Phobius"/>
    </source>
</evidence>
<dbReference type="InterPro" id="IPR002018">
    <property type="entry name" value="CarbesteraseB"/>
</dbReference>